<feature type="region of interest" description="Disordered" evidence="1">
    <location>
        <begin position="1"/>
        <end position="42"/>
    </location>
</feature>
<evidence type="ECO:0000313" key="3">
    <source>
        <dbReference type="Proteomes" id="UP000008281"/>
    </source>
</evidence>
<feature type="compositionally biased region" description="Acidic residues" evidence="1">
    <location>
        <begin position="1"/>
        <end position="20"/>
    </location>
</feature>
<evidence type="ECO:0000313" key="2">
    <source>
        <dbReference type="EMBL" id="EFO84550.1"/>
    </source>
</evidence>
<keyword evidence="3" id="KW-1185">Reference proteome</keyword>
<dbReference type="STRING" id="31234.E3N398"/>
<gene>
    <name evidence="2" type="ORF">CRE_22575</name>
</gene>
<organism evidence="3">
    <name type="scientific">Caenorhabditis remanei</name>
    <name type="common">Caenorhabditis vulgaris</name>
    <dbReference type="NCBI Taxonomy" id="31234"/>
    <lineage>
        <taxon>Eukaryota</taxon>
        <taxon>Metazoa</taxon>
        <taxon>Ecdysozoa</taxon>
        <taxon>Nematoda</taxon>
        <taxon>Chromadorea</taxon>
        <taxon>Rhabditida</taxon>
        <taxon>Rhabditina</taxon>
        <taxon>Rhabditomorpha</taxon>
        <taxon>Rhabditoidea</taxon>
        <taxon>Rhabditidae</taxon>
        <taxon>Peloderinae</taxon>
        <taxon>Caenorhabditis</taxon>
    </lineage>
</organism>
<sequence>MAPPDLDEEALLDENPDENDPLLVLNGQRQDPPENHLDEREGEERIERWQMVEMMADGVEIQEEGGDVRELEDDDVRHEEEEEEDIDWVTPLTRKYSKPFSKCRRCGIELFLNKKMKQVFIRKVWLALPLILE</sequence>
<protein>
    <submittedName>
        <fullName evidence="2">Uncharacterized protein</fullName>
    </submittedName>
</protein>
<evidence type="ECO:0000256" key="1">
    <source>
        <dbReference type="SAM" id="MobiDB-lite"/>
    </source>
</evidence>
<dbReference type="HOGENOM" id="CLU_1908615_0_0_1"/>
<dbReference type="eggNOG" id="ENOG502TKI8">
    <property type="taxonomic scope" value="Eukaryota"/>
</dbReference>
<reference evidence="2" key="1">
    <citation type="submission" date="2007-07" db="EMBL/GenBank/DDBJ databases">
        <title>PCAP assembly of the Caenorhabditis remanei genome.</title>
        <authorList>
            <consortium name="The Caenorhabditis remanei Sequencing Consortium"/>
            <person name="Wilson R.K."/>
        </authorList>
    </citation>
    <scope>NUCLEOTIDE SEQUENCE [LARGE SCALE GENOMIC DNA]</scope>
    <source>
        <strain evidence="2">PB4641</strain>
    </source>
</reference>
<dbReference type="AlphaFoldDB" id="E3N398"/>
<proteinExistence type="predicted"/>
<dbReference type="OMA" id="VEMMADG"/>
<feature type="compositionally biased region" description="Basic and acidic residues" evidence="1">
    <location>
        <begin position="31"/>
        <end position="42"/>
    </location>
</feature>
<feature type="region of interest" description="Disordered" evidence="1">
    <location>
        <begin position="64"/>
        <end position="84"/>
    </location>
</feature>
<name>E3N398_CAERE</name>
<accession>E3N398</accession>
<dbReference type="EMBL" id="DS268518">
    <property type="protein sequence ID" value="EFO84550.1"/>
    <property type="molecule type" value="Genomic_DNA"/>
</dbReference>
<dbReference type="Proteomes" id="UP000008281">
    <property type="component" value="Unassembled WGS sequence"/>
</dbReference>